<name>A0ABD3X622_SINWO</name>
<evidence type="ECO:0000313" key="2">
    <source>
        <dbReference type="Proteomes" id="UP001634394"/>
    </source>
</evidence>
<evidence type="ECO:0000313" key="1">
    <source>
        <dbReference type="EMBL" id="KAL3881691.1"/>
    </source>
</evidence>
<reference evidence="1 2" key="1">
    <citation type="submission" date="2024-11" db="EMBL/GenBank/DDBJ databases">
        <title>Chromosome-level genome assembly of the freshwater bivalve Anodonta woodiana.</title>
        <authorList>
            <person name="Chen X."/>
        </authorList>
    </citation>
    <scope>NUCLEOTIDE SEQUENCE [LARGE SCALE GENOMIC DNA]</scope>
    <source>
        <strain evidence="1">MN2024</strain>
        <tissue evidence="1">Gills</tissue>
    </source>
</reference>
<organism evidence="1 2">
    <name type="scientific">Sinanodonta woodiana</name>
    <name type="common">Chinese pond mussel</name>
    <name type="synonym">Anodonta woodiana</name>
    <dbReference type="NCBI Taxonomy" id="1069815"/>
    <lineage>
        <taxon>Eukaryota</taxon>
        <taxon>Metazoa</taxon>
        <taxon>Spiralia</taxon>
        <taxon>Lophotrochozoa</taxon>
        <taxon>Mollusca</taxon>
        <taxon>Bivalvia</taxon>
        <taxon>Autobranchia</taxon>
        <taxon>Heteroconchia</taxon>
        <taxon>Palaeoheterodonta</taxon>
        <taxon>Unionida</taxon>
        <taxon>Unionoidea</taxon>
        <taxon>Unionidae</taxon>
        <taxon>Unioninae</taxon>
        <taxon>Sinanodonta</taxon>
    </lineage>
</organism>
<feature type="non-terminal residue" evidence="1">
    <location>
        <position position="118"/>
    </location>
</feature>
<keyword evidence="2" id="KW-1185">Reference proteome</keyword>
<dbReference type="AlphaFoldDB" id="A0ABD3X622"/>
<accession>A0ABD3X622</accession>
<sequence>MEFQSSDSTTEDANANLPNPWNQILVHIRKRTTRYWEPWELNLNICPPSLCTSSDSGSSRPRGTAGTVFYNGDIVLDSEMERIIYGKTKYRYKRATVRSKSRIWKRGIVPYTFADDIC</sequence>
<dbReference type="Proteomes" id="UP001634394">
    <property type="component" value="Unassembled WGS sequence"/>
</dbReference>
<proteinExistence type="predicted"/>
<protein>
    <submittedName>
        <fullName evidence="1">Uncharacterized protein</fullName>
    </submittedName>
</protein>
<gene>
    <name evidence="1" type="ORF">ACJMK2_028095</name>
</gene>
<comment type="caution">
    <text evidence="1">The sequence shown here is derived from an EMBL/GenBank/DDBJ whole genome shotgun (WGS) entry which is preliminary data.</text>
</comment>
<dbReference type="EMBL" id="JBJQND010000003">
    <property type="protein sequence ID" value="KAL3881691.1"/>
    <property type="molecule type" value="Genomic_DNA"/>
</dbReference>